<evidence type="ECO:0000313" key="2">
    <source>
        <dbReference type="Proteomes" id="UP001604336"/>
    </source>
</evidence>
<proteinExistence type="predicted"/>
<organism evidence="1 2">
    <name type="scientific">Abeliophyllum distichum</name>
    <dbReference type="NCBI Taxonomy" id="126358"/>
    <lineage>
        <taxon>Eukaryota</taxon>
        <taxon>Viridiplantae</taxon>
        <taxon>Streptophyta</taxon>
        <taxon>Embryophyta</taxon>
        <taxon>Tracheophyta</taxon>
        <taxon>Spermatophyta</taxon>
        <taxon>Magnoliopsida</taxon>
        <taxon>eudicotyledons</taxon>
        <taxon>Gunneridae</taxon>
        <taxon>Pentapetalae</taxon>
        <taxon>asterids</taxon>
        <taxon>lamiids</taxon>
        <taxon>Lamiales</taxon>
        <taxon>Oleaceae</taxon>
        <taxon>Forsythieae</taxon>
        <taxon>Abeliophyllum</taxon>
    </lineage>
</organism>
<dbReference type="EMBL" id="JBFOLK010000012">
    <property type="protein sequence ID" value="KAL2471374.1"/>
    <property type="molecule type" value="Genomic_DNA"/>
</dbReference>
<keyword evidence="2" id="KW-1185">Reference proteome</keyword>
<dbReference type="AlphaFoldDB" id="A0ABD1Q676"/>
<accession>A0ABD1Q676</accession>
<comment type="caution">
    <text evidence="1">The sequence shown here is derived from an EMBL/GenBank/DDBJ whole genome shotgun (WGS) entry which is preliminary data.</text>
</comment>
<protein>
    <submittedName>
        <fullName evidence="1">Uncharacterized protein</fullName>
    </submittedName>
</protein>
<reference evidence="2" key="1">
    <citation type="submission" date="2024-07" db="EMBL/GenBank/DDBJ databases">
        <title>Two chromosome-level genome assemblies of Korean endemic species Abeliophyllum distichum and Forsythia ovata (Oleaceae).</title>
        <authorList>
            <person name="Jang H."/>
        </authorList>
    </citation>
    <scope>NUCLEOTIDE SEQUENCE [LARGE SCALE GENOMIC DNA]</scope>
</reference>
<sequence>MSHLILKGPLQISLFPTRKSSSLIWDLVFADAPYPYKGLASSLRHGTNWAKSNIIAHLILERPLQISLFRTRKNSSLIWDLVFAEMPYLPKGLNSSLRHDTSWAKLNIMPHLKLEGPLQASLFSTKRMVLY</sequence>
<dbReference type="Proteomes" id="UP001604336">
    <property type="component" value="Unassembled WGS sequence"/>
</dbReference>
<name>A0ABD1Q676_9LAMI</name>
<evidence type="ECO:0000313" key="1">
    <source>
        <dbReference type="EMBL" id="KAL2471374.1"/>
    </source>
</evidence>
<gene>
    <name evidence="1" type="ORF">Adt_39510</name>
</gene>